<dbReference type="PANTHER" id="PTHR45786">
    <property type="entry name" value="DNA BINDING PROTEIN-LIKE"/>
    <property type="match status" value="1"/>
</dbReference>
<accession>A0A420HI37</accession>
<organism evidence="3 4">
    <name type="scientific">Golovinomyces cichoracearum</name>
    <dbReference type="NCBI Taxonomy" id="62708"/>
    <lineage>
        <taxon>Eukaryota</taxon>
        <taxon>Fungi</taxon>
        <taxon>Dikarya</taxon>
        <taxon>Ascomycota</taxon>
        <taxon>Pezizomycotina</taxon>
        <taxon>Leotiomycetes</taxon>
        <taxon>Erysiphales</taxon>
        <taxon>Erysiphaceae</taxon>
        <taxon>Golovinomyces</taxon>
    </lineage>
</organism>
<dbReference type="EMBL" id="MCBR01019185">
    <property type="protein sequence ID" value="RKF57132.1"/>
    <property type="molecule type" value="Genomic_DNA"/>
</dbReference>
<dbReference type="OrthoDB" id="5366038at2759"/>
<evidence type="ECO:0000313" key="3">
    <source>
        <dbReference type="EMBL" id="RKF57132.1"/>
    </source>
</evidence>
<evidence type="ECO:0000256" key="2">
    <source>
        <dbReference type="SAM" id="SignalP"/>
    </source>
</evidence>
<dbReference type="Proteomes" id="UP000285405">
    <property type="component" value="Unassembled WGS sequence"/>
</dbReference>
<feature type="signal peptide" evidence="2">
    <location>
        <begin position="1"/>
        <end position="17"/>
    </location>
</feature>
<feature type="chain" id="PRO_5019225864" description="Helitron helicase-like domain-containing protein" evidence="2">
    <location>
        <begin position="18"/>
        <end position="364"/>
    </location>
</feature>
<keyword evidence="2" id="KW-0732">Signal</keyword>
<proteinExistence type="predicted"/>
<comment type="caution">
    <text evidence="3">The sequence shown here is derived from an EMBL/GenBank/DDBJ whole genome shotgun (WGS) entry which is preliminary data.</text>
</comment>
<reference evidence="3 4" key="1">
    <citation type="journal article" date="2018" name="BMC Genomics">
        <title>Comparative genome analyses reveal sequence features reflecting distinct modes of host-adaptation between dicot and monocot powdery mildew.</title>
        <authorList>
            <person name="Wu Y."/>
            <person name="Ma X."/>
            <person name="Pan Z."/>
            <person name="Kale S.D."/>
            <person name="Song Y."/>
            <person name="King H."/>
            <person name="Zhang Q."/>
            <person name="Presley C."/>
            <person name="Deng X."/>
            <person name="Wei C.I."/>
            <person name="Xiao S."/>
        </authorList>
    </citation>
    <scope>NUCLEOTIDE SEQUENCE [LARGE SCALE GENOMIC DNA]</scope>
    <source>
        <strain evidence="3">UCSC1</strain>
    </source>
</reference>
<protein>
    <recommendedName>
        <fullName evidence="5">Helitron helicase-like domain-containing protein</fullName>
    </recommendedName>
</protein>
<evidence type="ECO:0000256" key="1">
    <source>
        <dbReference type="SAM" id="MobiDB-lite"/>
    </source>
</evidence>
<feature type="region of interest" description="Disordered" evidence="1">
    <location>
        <begin position="55"/>
        <end position="76"/>
    </location>
</feature>
<gene>
    <name evidence="3" type="ORF">GcC1_191024</name>
</gene>
<dbReference type="AlphaFoldDB" id="A0A420HI37"/>
<evidence type="ECO:0000313" key="4">
    <source>
        <dbReference type="Proteomes" id="UP000285405"/>
    </source>
</evidence>
<sequence>MLLLPVIVLAVTSYGLNRPFIVLFTTPQNNRLSTTRERVLRANSTDAPVQLPRRRRARTAGLTDEERQIQQAQRSADRTAAREALLISEPIGFLSKYTLTGPHTLGRMVKECDYCQAYHFTGEETSDKEFEACCKKGDAVLDPLRVPLPYLKDLYQNPTDPISREFRQHIRSYNSALAFTSVSYNKDLRLNLTAGIQCFQIHGDLFHYQGPLDLSSQEAPQFAQLFFYDSDFATRTRHARNPTLNPTTLRALTDMLFECNPFIPLYQTARERLRTQTTYNRIILNPQMRLVVESGADRRRENLPTSTEVAAILPNEFGEASRRDIILAIRNPSVNGPQLKQVHVTHAAYMPLHYVLLFPATDVL</sequence>
<name>A0A420HI37_9PEZI</name>
<evidence type="ECO:0008006" key="5">
    <source>
        <dbReference type="Google" id="ProtNLM"/>
    </source>
</evidence>
<dbReference type="PANTHER" id="PTHR45786:SF74">
    <property type="entry name" value="ATP-DEPENDENT DNA HELICASE"/>
    <property type="match status" value="1"/>
</dbReference>